<dbReference type="Pfam" id="PF07883">
    <property type="entry name" value="Cupin_2"/>
    <property type="match status" value="1"/>
</dbReference>
<reference evidence="2 3" key="1">
    <citation type="journal article" date="2018" name="Int. J. Syst. Evol. Microbiol.">
        <title>Adhaeribacter swui sp. nov., isolated from wet mud.</title>
        <authorList>
            <person name="Kim D.U."/>
            <person name="Kim K.W."/>
            <person name="Kang M.S."/>
            <person name="Kim J.Y."/>
            <person name="Jang J.H."/>
            <person name="Kim M.K."/>
        </authorList>
    </citation>
    <scope>NUCLEOTIDE SEQUENCE [LARGE SCALE GENOMIC DNA]</scope>
    <source>
        <strain evidence="2 3">KCTC 52873</strain>
    </source>
</reference>
<organism evidence="2 3">
    <name type="scientific">Adhaeribacter swui</name>
    <dbReference type="NCBI Taxonomy" id="2086471"/>
    <lineage>
        <taxon>Bacteria</taxon>
        <taxon>Pseudomonadati</taxon>
        <taxon>Bacteroidota</taxon>
        <taxon>Cytophagia</taxon>
        <taxon>Cytophagales</taxon>
        <taxon>Hymenobacteraceae</taxon>
        <taxon>Adhaeribacter</taxon>
    </lineage>
</organism>
<protein>
    <submittedName>
        <fullName evidence="2">Cupin domain-containing protein</fullName>
    </submittedName>
</protein>
<dbReference type="EMBL" id="CP055156">
    <property type="protein sequence ID" value="QNF31514.1"/>
    <property type="molecule type" value="Genomic_DNA"/>
</dbReference>
<evidence type="ECO:0000259" key="1">
    <source>
        <dbReference type="Pfam" id="PF07883"/>
    </source>
</evidence>
<dbReference type="InterPro" id="IPR011051">
    <property type="entry name" value="RmlC_Cupin_sf"/>
</dbReference>
<dbReference type="AlphaFoldDB" id="A0A7G7G2Y0"/>
<accession>A0A7G7G2Y0</accession>
<gene>
    <name evidence="2" type="ORF">HUW51_01780</name>
</gene>
<evidence type="ECO:0000313" key="3">
    <source>
        <dbReference type="Proteomes" id="UP000515237"/>
    </source>
</evidence>
<dbReference type="RefSeq" id="WP_185272288.1">
    <property type="nucleotide sequence ID" value="NZ_CP055156.1"/>
</dbReference>
<dbReference type="InterPro" id="IPR013096">
    <property type="entry name" value="Cupin_2"/>
</dbReference>
<keyword evidence="3" id="KW-1185">Reference proteome</keyword>
<dbReference type="Gene3D" id="2.60.120.10">
    <property type="entry name" value="Jelly Rolls"/>
    <property type="match status" value="1"/>
</dbReference>
<sequence>MTNIITEYIESGILELYILEQVTPAQAAEVEQMAARHPAIRQELDAIRENLEQYAIAHAVQPRPLMKSLFLATVDYMERLQNGETVITPPLLSQTSRVEQYAAWLNRPDFTLPDETTDLHIKIIEATPAVTSAVVWLIDEAEKEVHEKEHERFLVVEGTCTVTAGEALFYLKPGDFYEVPLYTPHTIRVTSPEPCKVVLQRVAV</sequence>
<dbReference type="SUPFAM" id="SSF51182">
    <property type="entry name" value="RmlC-like cupins"/>
    <property type="match status" value="1"/>
</dbReference>
<proteinExistence type="predicted"/>
<feature type="domain" description="Cupin type-2" evidence="1">
    <location>
        <begin position="141"/>
        <end position="198"/>
    </location>
</feature>
<evidence type="ECO:0000313" key="2">
    <source>
        <dbReference type="EMBL" id="QNF31514.1"/>
    </source>
</evidence>
<name>A0A7G7G2Y0_9BACT</name>
<dbReference type="KEGG" id="aswu:HUW51_01780"/>
<dbReference type="InterPro" id="IPR014710">
    <property type="entry name" value="RmlC-like_jellyroll"/>
</dbReference>
<dbReference type="Proteomes" id="UP000515237">
    <property type="component" value="Chromosome"/>
</dbReference>